<evidence type="ECO:0000313" key="4">
    <source>
        <dbReference type="Proteomes" id="UP000192652"/>
    </source>
</evidence>
<evidence type="ECO:0000313" key="3">
    <source>
        <dbReference type="EMBL" id="OQP88184.1"/>
    </source>
</evidence>
<dbReference type="NCBIfam" id="NF041502">
    <property type="entry name" value="integrase_1"/>
    <property type="match status" value="1"/>
</dbReference>
<dbReference type="Proteomes" id="UP000192652">
    <property type="component" value="Unassembled WGS sequence"/>
</dbReference>
<dbReference type="InterPro" id="IPR011010">
    <property type="entry name" value="DNA_brk_join_enz"/>
</dbReference>
<protein>
    <recommendedName>
        <fullName evidence="2">Tyr recombinase domain-containing protein</fullName>
    </recommendedName>
</protein>
<dbReference type="InterPro" id="IPR002104">
    <property type="entry name" value="Integrase_catalytic"/>
</dbReference>
<evidence type="ECO:0000256" key="1">
    <source>
        <dbReference type="ARBA" id="ARBA00023172"/>
    </source>
</evidence>
<organism evidence="3 4">
    <name type="scientific">Xaviernesmea rhizosphaerae</name>
    <dbReference type="NCBI Taxonomy" id="1672749"/>
    <lineage>
        <taxon>Bacteria</taxon>
        <taxon>Pseudomonadati</taxon>
        <taxon>Pseudomonadota</taxon>
        <taxon>Alphaproteobacteria</taxon>
        <taxon>Hyphomicrobiales</taxon>
        <taxon>Rhizobiaceae</taxon>
        <taxon>Rhizobium/Agrobacterium group</taxon>
        <taxon>Xaviernesmea</taxon>
    </lineage>
</organism>
<dbReference type="PROSITE" id="PS51898">
    <property type="entry name" value="TYR_RECOMBINASE"/>
    <property type="match status" value="1"/>
</dbReference>
<dbReference type="InterPro" id="IPR048120">
    <property type="entry name" value="Integrase-like"/>
</dbReference>
<dbReference type="InterPro" id="IPR013762">
    <property type="entry name" value="Integrase-like_cat_sf"/>
</dbReference>
<keyword evidence="1" id="KW-0233">DNA recombination</keyword>
<dbReference type="EMBL" id="MSPX01000001">
    <property type="protein sequence ID" value="OQP88184.1"/>
    <property type="molecule type" value="Genomic_DNA"/>
</dbReference>
<name>A0ABX3PIX9_9HYPH</name>
<comment type="caution">
    <text evidence="3">The sequence shown here is derived from an EMBL/GenBank/DDBJ whole genome shotgun (WGS) entry which is preliminary data.</text>
</comment>
<accession>A0ABX3PIX9</accession>
<reference evidence="3 4" key="1">
    <citation type="journal article" date="2017" name="Antonie Van Leeuwenhoek">
        <title>Rhizobium rhizosphaerae sp. nov., a novel species isolated from rice rhizosphere.</title>
        <authorList>
            <person name="Zhao J.J."/>
            <person name="Zhang J."/>
            <person name="Zhang R.J."/>
            <person name="Zhang C.W."/>
            <person name="Yin H.Q."/>
            <person name="Zhang X.X."/>
        </authorList>
    </citation>
    <scope>NUCLEOTIDE SEQUENCE [LARGE SCALE GENOMIC DNA]</scope>
    <source>
        <strain evidence="3 4">RD15</strain>
    </source>
</reference>
<proteinExistence type="predicted"/>
<dbReference type="Gene3D" id="1.10.443.10">
    <property type="entry name" value="Intergrase catalytic core"/>
    <property type="match status" value="1"/>
</dbReference>
<evidence type="ECO:0000259" key="2">
    <source>
        <dbReference type="PROSITE" id="PS51898"/>
    </source>
</evidence>
<dbReference type="CDD" id="cd00397">
    <property type="entry name" value="DNA_BRE_C"/>
    <property type="match status" value="1"/>
</dbReference>
<sequence length="505" mass="56281">MNTAYPVHEISAEGLLPSSALTREGFEFDPTADTWRLQSLVGTCSFDFTKFPRLSPVLIRNVKYGLFKVLTNLSTSHARGIYGTFLLFYRASEVSALPIDARIDLDSIAKFKNKLDAKTIWKLAHLRILFNDVGDYGLPVTTERALRFLNEMSIAKNPTGIAVRTRDGEIGAFTEFELQAIQTELNRKYTKGEITLYEYAISWLFIAYGCRSIQIAALKEKDLIIREVDGEQFYVLRIPRAKQRRTKPRDQLKTRFCGRQIGELLEEVIAANKARRTLLGIKGKDFAMFAGDELNNVPGLEGHMSSRVIGLIVKSAAATRHGFKTNSRRFRYTLGQRAMDDGKSELEVAELLDHSDTQSLKSYAAASAAMVERIDRVMAMSLAPLAQAFVGSGVADRATSPLSSDPSRRIYDRSLRDNTDEALGGCGQWGFCGLAAPIACYTCMHFEPWIDGPHDVLLTELLDDRDRMLDQGLSPKIATIRDKTILAVAEVVQLCEAARADGEED</sequence>
<dbReference type="SUPFAM" id="SSF56349">
    <property type="entry name" value="DNA breaking-rejoining enzymes"/>
    <property type="match status" value="1"/>
</dbReference>
<feature type="domain" description="Tyr recombinase" evidence="2">
    <location>
        <begin position="168"/>
        <end position="376"/>
    </location>
</feature>
<keyword evidence="4" id="KW-1185">Reference proteome</keyword>
<dbReference type="RefSeq" id="WP_081173197.1">
    <property type="nucleotide sequence ID" value="NZ_MSPX01000001.1"/>
</dbReference>
<gene>
    <name evidence="3" type="ORF">BTR14_01630</name>
</gene>